<evidence type="ECO:0000313" key="7">
    <source>
        <dbReference type="EMBL" id="KAG0268734.1"/>
    </source>
</evidence>
<keyword evidence="8" id="KW-1185">Reference proteome</keyword>
<protein>
    <recommendedName>
        <fullName evidence="6">FAD-binding domain-containing protein</fullName>
    </recommendedName>
</protein>
<dbReference type="PRINTS" id="PR00420">
    <property type="entry name" value="RNGMNOXGNASE"/>
</dbReference>
<reference evidence="7" key="1">
    <citation type="journal article" date="2020" name="Fungal Divers.">
        <title>Resolving the Mortierellaceae phylogeny through synthesis of multi-gene phylogenetics and phylogenomics.</title>
        <authorList>
            <person name="Vandepol N."/>
            <person name="Liber J."/>
            <person name="Desiro A."/>
            <person name="Na H."/>
            <person name="Kennedy M."/>
            <person name="Barry K."/>
            <person name="Grigoriev I.V."/>
            <person name="Miller A.N."/>
            <person name="O'Donnell K."/>
            <person name="Stajich J.E."/>
            <person name="Bonito G."/>
        </authorList>
    </citation>
    <scope>NUCLEOTIDE SEQUENCE</scope>
    <source>
        <strain evidence="7">NRRL 28262</strain>
    </source>
</reference>
<dbReference type="Gene3D" id="3.50.50.60">
    <property type="entry name" value="FAD/NAD(P)-binding domain"/>
    <property type="match status" value="1"/>
</dbReference>
<dbReference type="InterPro" id="IPR002938">
    <property type="entry name" value="FAD-bd"/>
</dbReference>
<evidence type="ECO:0000256" key="2">
    <source>
        <dbReference type="ARBA" id="ARBA00022630"/>
    </source>
</evidence>
<evidence type="ECO:0000256" key="5">
    <source>
        <dbReference type="SAM" id="Phobius"/>
    </source>
</evidence>
<dbReference type="EMBL" id="JAAAIL010001492">
    <property type="protein sequence ID" value="KAG0268734.1"/>
    <property type="molecule type" value="Genomic_DNA"/>
</dbReference>
<dbReference type="GO" id="GO:0004497">
    <property type="term" value="F:monooxygenase activity"/>
    <property type="evidence" value="ECO:0007669"/>
    <property type="project" value="InterPro"/>
</dbReference>
<evidence type="ECO:0000313" key="8">
    <source>
        <dbReference type="Proteomes" id="UP001194580"/>
    </source>
</evidence>
<name>A0AAD4H346_9FUNG</name>
<dbReference type="SUPFAM" id="SSF51905">
    <property type="entry name" value="FAD/NAD(P)-binding domain"/>
    <property type="match status" value="1"/>
</dbReference>
<evidence type="ECO:0000256" key="3">
    <source>
        <dbReference type="ARBA" id="ARBA00022827"/>
    </source>
</evidence>
<accession>A0AAD4H346</accession>
<sequence length="476" mass="52607">MTPASGKSAPPPHVLIVGAGIGGVLLGALLEKANVPYTIFERAASVKPLGSALSVGGQVMDVLKQLGIAERYCEIAKPFTRNIAVNDSGEQILEMDYGPVEELSGYSNYIVARPLFHGLLLDQVPKEKILFNKRVQNISEENNKVRIKIADGSSYEGDILVGADGAYSRVRQNMFEHLLKHGKLPKTDQEDLPFRCTCLVGQTDKLDLKVFYQLKDRNYPFISTMCDNKPFLLTLFTTAQNTICWVLIRFHDGYSTKSAQEKEFRKENNSEWGPVAAESMCDETKDIPITLGNGNMTMADMFDRTPKDRISLVMLEEKIFETWYSGRTVLLGDACHKLHPAGGQGAITAMHDAIALANLIYALPSNTNIDIQNAFSEYHAERYAPAVASFNGSQFTSRIRNKGLLGALSLGFAKYMPAWVWRMMLANVVKNRPYVGFLPRVEPRGSIPAALSPSTEKARVVYEKRQTDTAAAAATV</sequence>
<proteinExistence type="inferred from homology"/>
<comment type="similarity">
    <text evidence="1">Belongs to the paxM FAD-dependent monooxygenase family.</text>
</comment>
<feature type="domain" description="FAD-binding" evidence="6">
    <location>
        <begin position="13"/>
        <end position="174"/>
    </location>
</feature>
<dbReference type="InterPro" id="IPR036188">
    <property type="entry name" value="FAD/NAD-bd_sf"/>
</dbReference>
<feature type="domain" description="FAD-binding" evidence="6">
    <location>
        <begin position="306"/>
        <end position="363"/>
    </location>
</feature>
<dbReference type="InterPro" id="IPR050562">
    <property type="entry name" value="FAD_mOase_fung"/>
</dbReference>
<evidence type="ECO:0000256" key="4">
    <source>
        <dbReference type="ARBA" id="ARBA00023002"/>
    </source>
</evidence>
<dbReference type="AlphaFoldDB" id="A0AAD4H346"/>
<keyword evidence="4" id="KW-0560">Oxidoreductase</keyword>
<feature type="transmembrane region" description="Helical" evidence="5">
    <location>
        <begin position="12"/>
        <end position="30"/>
    </location>
</feature>
<dbReference type="PANTHER" id="PTHR47356">
    <property type="entry name" value="FAD-DEPENDENT MONOOXYGENASE ASQG-RELATED"/>
    <property type="match status" value="1"/>
</dbReference>
<gene>
    <name evidence="7" type="ORF">BGZ95_002325</name>
</gene>
<comment type="caution">
    <text evidence="7">The sequence shown here is derived from an EMBL/GenBank/DDBJ whole genome shotgun (WGS) entry which is preliminary data.</text>
</comment>
<keyword evidence="5" id="KW-0472">Membrane</keyword>
<dbReference type="Proteomes" id="UP001194580">
    <property type="component" value="Unassembled WGS sequence"/>
</dbReference>
<keyword evidence="3" id="KW-0274">FAD</keyword>
<keyword evidence="5" id="KW-1133">Transmembrane helix</keyword>
<dbReference type="PANTHER" id="PTHR47356:SF2">
    <property type="entry name" value="FAD-BINDING DOMAIN-CONTAINING PROTEIN-RELATED"/>
    <property type="match status" value="1"/>
</dbReference>
<dbReference type="Pfam" id="PF01494">
    <property type="entry name" value="FAD_binding_3"/>
    <property type="match status" value="2"/>
</dbReference>
<dbReference type="GO" id="GO:0071949">
    <property type="term" value="F:FAD binding"/>
    <property type="evidence" value="ECO:0007669"/>
    <property type="project" value="InterPro"/>
</dbReference>
<evidence type="ECO:0000256" key="1">
    <source>
        <dbReference type="ARBA" id="ARBA00007992"/>
    </source>
</evidence>
<keyword evidence="2" id="KW-0285">Flavoprotein</keyword>
<organism evidence="7 8">
    <name type="scientific">Linnemannia exigua</name>
    <dbReference type="NCBI Taxonomy" id="604196"/>
    <lineage>
        <taxon>Eukaryota</taxon>
        <taxon>Fungi</taxon>
        <taxon>Fungi incertae sedis</taxon>
        <taxon>Mucoromycota</taxon>
        <taxon>Mortierellomycotina</taxon>
        <taxon>Mortierellomycetes</taxon>
        <taxon>Mortierellales</taxon>
        <taxon>Mortierellaceae</taxon>
        <taxon>Linnemannia</taxon>
    </lineage>
</organism>
<keyword evidence="5" id="KW-0812">Transmembrane</keyword>
<evidence type="ECO:0000259" key="6">
    <source>
        <dbReference type="Pfam" id="PF01494"/>
    </source>
</evidence>